<dbReference type="InterPro" id="IPR029411">
    <property type="entry name" value="RG-lyase_III"/>
</dbReference>
<dbReference type="GO" id="GO:0045490">
    <property type="term" value="P:pectin catabolic process"/>
    <property type="evidence" value="ECO:0007669"/>
    <property type="project" value="TreeGrafter"/>
</dbReference>
<dbReference type="RefSeq" id="WP_221191928.1">
    <property type="nucleotide sequence ID" value="NZ_JACHWZ010000008.1"/>
</dbReference>
<dbReference type="InterPro" id="IPR011013">
    <property type="entry name" value="Gal_mutarotase_sf_dom"/>
</dbReference>
<sequence>MNKYSVPEVSFPSQGKARWQLLLPMLLLFSGLSRADFGLSSSTDFYTVDTGAGLVFKVRRTDNGVSTQSAGDIASLVYAGAEYQNQSRGSQINSGFDWLYSGVSAVTVSADTVGSDTIKVTVEAGDLTHYYMARRDQPHIYMATHFTSQPDVHGQVRYIMRLSSALLPNGPEPSDISTTVSTVESGDIFALTNGETRSKHYSNQRLKDWSYIGATGNNVGMWIFRDDHEGGSGGPFYRSLLNQTTSTNQELTYIVNYGQAQTEAFRPGILNSYTFVVTGGEAPGSRPDTDWFADMGLQGYAAPSERGRVAGVGFNGMDSGYDYTVGFANATAQYWADADPQNGGYYSRGGMRPGTYTMTVYKNELEVDVREVTVAAGGTTILNSFGVGADPSEAPAIWRIGDWDGAPREFLNGDKLTTMHPSDVRIDTWDPSNYIVGVSAAAGFPAYMWKDVNNDHIVYFKLNSDQIATAHTLRIGLTCAYAGGRPNISVNGWTSDFQPPSSQPRTRSLTTGSYRCNNTIYSFDIPASAWKQNPGEWNALMITVISGSGASGFLSAGYSVDSLDLLE</sequence>
<keyword evidence="7" id="KW-1015">Disulfide bond</keyword>
<evidence type="ECO:0000256" key="6">
    <source>
        <dbReference type="ARBA" id="ARBA00022729"/>
    </source>
</evidence>
<evidence type="ECO:0000313" key="13">
    <source>
        <dbReference type="EMBL" id="MBB3061252.1"/>
    </source>
</evidence>
<evidence type="ECO:0000256" key="8">
    <source>
        <dbReference type="ARBA" id="ARBA00023239"/>
    </source>
</evidence>
<dbReference type="SUPFAM" id="SSF74650">
    <property type="entry name" value="Galactose mutarotase-like"/>
    <property type="match status" value="1"/>
</dbReference>
<evidence type="ECO:0000256" key="3">
    <source>
        <dbReference type="ARBA" id="ARBA00010418"/>
    </source>
</evidence>
<keyword evidence="14" id="KW-1185">Reference proteome</keyword>
<dbReference type="AlphaFoldDB" id="A0A7W4WCM2"/>
<dbReference type="PANTHER" id="PTHR36574">
    <property type="entry name" value="RHAMNOGALACTURONATE LYASE-RELATED"/>
    <property type="match status" value="1"/>
</dbReference>
<dbReference type="Pfam" id="PF14683">
    <property type="entry name" value="CBM-like"/>
    <property type="match status" value="1"/>
</dbReference>
<dbReference type="Gene3D" id="2.60.120.260">
    <property type="entry name" value="Galactose-binding domain-like"/>
    <property type="match status" value="1"/>
</dbReference>
<dbReference type="Pfam" id="PF09284">
    <property type="entry name" value="RhgB_N"/>
    <property type="match status" value="1"/>
</dbReference>
<reference evidence="13 14" key="1">
    <citation type="submission" date="2020-08" db="EMBL/GenBank/DDBJ databases">
        <title>Genomic Encyclopedia of Type Strains, Phase III (KMG-III): the genomes of soil and plant-associated and newly described type strains.</title>
        <authorList>
            <person name="Whitman W."/>
        </authorList>
    </citation>
    <scope>NUCLEOTIDE SEQUENCE [LARGE SCALE GENOMIC DNA]</scope>
    <source>
        <strain evidence="13 14">CECT 8799</strain>
    </source>
</reference>
<feature type="domain" description="Rhamnogalacturonase B N-terminal" evidence="10">
    <location>
        <begin position="37"/>
        <end position="299"/>
    </location>
</feature>
<gene>
    <name evidence="13" type="ORF">FHS09_002085</name>
</gene>
<proteinExistence type="inferred from homology"/>
<dbReference type="GO" id="GO:0005576">
    <property type="term" value="C:extracellular region"/>
    <property type="evidence" value="ECO:0007669"/>
    <property type="project" value="UniProtKB-SubCell"/>
</dbReference>
<keyword evidence="6" id="KW-0732">Signal</keyword>
<evidence type="ECO:0000259" key="11">
    <source>
        <dbReference type="Pfam" id="PF14683"/>
    </source>
</evidence>
<dbReference type="GO" id="GO:0071555">
    <property type="term" value="P:cell wall organization"/>
    <property type="evidence" value="ECO:0007669"/>
    <property type="project" value="UniProtKB-KW"/>
</dbReference>
<evidence type="ECO:0000259" key="12">
    <source>
        <dbReference type="Pfam" id="PF14686"/>
    </source>
</evidence>
<evidence type="ECO:0000256" key="1">
    <source>
        <dbReference type="ARBA" id="ARBA00001324"/>
    </source>
</evidence>
<dbReference type="Gene3D" id="2.70.98.10">
    <property type="match status" value="1"/>
</dbReference>
<evidence type="ECO:0000256" key="9">
    <source>
        <dbReference type="ARBA" id="ARBA00023316"/>
    </source>
</evidence>
<dbReference type="SUPFAM" id="SSF49785">
    <property type="entry name" value="Galactose-binding domain-like"/>
    <property type="match status" value="1"/>
</dbReference>
<dbReference type="EC" id="4.2.2.23" evidence="4"/>
<dbReference type="InterPro" id="IPR013784">
    <property type="entry name" value="Carb-bd-like_fold"/>
</dbReference>
<evidence type="ECO:0000256" key="2">
    <source>
        <dbReference type="ARBA" id="ARBA00004613"/>
    </source>
</evidence>
<evidence type="ECO:0000256" key="7">
    <source>
        <dbReference type="ARBA" id="ARBA00023157"/>
    </source>
</evidence>
<comment type="caution">
    <text evidence="13">The sequence shown here is derived from an EMBL/GenBank/DDBJ whole genome shotgun (WGS) entry which is preliminary data.</text>
</comment>
<dbReference type="InterPro" id="IPR014718">
    <property type="entry name" value="GH-type_carb-bd"/>
</dbReference>
<dbReference type="InterPro" id="IPR016590">
    <property type="entry name" value="Rhamnogalacturonase_B"/>
</dbReference>
<keyword evidence="9" id="KW-0961">Cell wall biogenesis/degradation</keyword>
<feature type="domain" description="Rhamnogalacturonan lyase" evidence="12">
    <location>
        <begin position="307"/>
        <end position="380"/>
    </location>
</feature>
<organism evidence="13 14">
    <name type="scientific">Microbulbifer rhizosphaerae</name>
    <dbReference type="NCBI Taxonomy" id="1562603"/>
    <lineage>
        <taxon>Bacteria</taxon>
        <taxon>Pseudomonadati</taxon>
        <taxon>Pseudomonadota</taxon>
        <taxon>Gammaproteobacteria</taxon>
        <taxon>Cellvibrionales</taxon>
        <taxon>Microbulbiferaceae</taxon>
        <taxon>Microbulbifer</taxon>
    </lineage>
</organism>
<dbReference type="Gene3D" id="2.60.40.1120">
    <property type="entry name" value="Carboxypeptidase-like, regulatory domain"/>
    <property type="match status" value="1"/>
</dbReference>
<accession>A0A7W4WCM2</accession>
<dbReference type="SUPFAM" id="SSF49452">
    <property type="entry name" value="Starch-binding domain-like"/>
    <property type="match status" value="1"/>
</dbReference>
<keyword evidence="5" id="KW-0964">Secreted</keyword>
<evidence type="ECO:0000313" key="14">
    <source>
        <dbReference type="Proteomes" id="UP000535937"/>
    </source>
</evidence>
<comment type="similarity">
    <text evidence="3">Belongs to the polysaccharide lyase 4 family.</text>
</comment>
<comment type="subcellular location">
    <subcellularLocation>
        <location evidence="2">Secreted</location>
    </subcellularLocation>
</comment>
<evidence type="ECO:0000259" key="10">
    <source>
        <dbReference type="Pfam" id="PF09284"/>
    </source>
</evidence>
<dbReference type="Pfam" id="PF14686">
    <property type="entry name" value="fn3_3"/>
    <property type="match status" value="1"/>
</dbReference>
<dbReference type="EMBL" id="JACHWZ010000008">
    <property type="protein sequence ID" value="MBB3061252.1"/>
    <property type="molecule type" value="Genomic_DNA"/>
</dbReference>
<feature type="domain" description="Rhamnogalacturonan lyase" evidence="11">
    <location>
        <begin position="397"/>
        <end position="565"/>
    </location>
</feature>
<dbReference type="InterPro" id="IPR029413">
    <property type="entry name" value="RG-lyase_II"/>
</dbReference>
<comment type="catalytic activity">
    <reaction evidence="1">
        <text>Endotype eliminative cleavage of L-alpha-rhamnopyranosyl-(1-&gt;4)-alpha-D-galactopyranosyluronic acid bonds of rhamnogalacturonan I domains in ramified hairy regions of pectin leaving L-rhamnopyranose at the reducing end and 4-deoxy-4,5-unsaturated D-galactopyranosyluronic acid at the non-reducing end.</text>
        <dbReference type="EC" id="4.2.2.23"/>
    </reaction>
</comment>
<dbReference type="InterPro" id="IPR015364">
    <property type="entry name" value="RhgB_N"/>
</dbReference>
<name>A0A7W4WCM2_9GAMM</name>
<dbReference type="InterPro" id="IPR008979">
    <property type="entry name" value="Galactose-bd-like_sf"/>
</dbReference>
<dbReference type="CDD" id="cd10317">
    <property type="entry name" value="RGL4_C"/>
    <property type="match status" value="1"/>
</dbReference>
<keyword evidence="8 13" id="KW-0456">Lyase</keyword>
<protein>
    <recommendedName>
        <fullName evidence="4">rhamnogalacturonan endolyase</fullName>
        <ecNumber evidence="4">4.2.2.23</ecNumber>
    </recommendedName>
</protein>
<dbReference type="GO" id="GO:0102210">
    <property type="term" value="F:rhamnogalacturonan endolyase activity"/>
    <property type="evidence" value="ECO:0007669"/>
    <property type="project" value="UniProtKB-EC"/>
</dbReference>
<evidence type="ECO:0000256" key="4">
    <source>
        <dbReference type="ARBA" id="ARBA00012437"/>
    </source>
</evidence>
<evidence type="ECO:0000256" key="5">
    <source>
        <dbReference type="ARBA" id="ARBA00022525"/>
    </source>
</evidence>
<dbReference type="Proteomes" id="UP000535937">
    <property type="component" value="Unassembled WGS sequence"/>
</dbReference>
<dbReference type="CDD" id="cd10316">
    <property type="entry name" value="RGL4_M"/>
    <property type="match status" value="1"/>
</dbReference>
<dbReference type="PANTHER" id="PTHR36574:SF1">
    <property type="entry name" value="RHAMNOGALACTURONATE LYASE-RELATED"/>
    <property type="match status" value="1"/>
</dbReference>
<dbReference type="GO" id="GO:0030246">
    <property type="term" value="F:carbohydrate binding"/>
    <property type="evidence" value="ECO:0007669"/>
    <property type="project" value="InterPro"/>
</dbReference>